<gene>
    <name evidence="2" type="ORF">SAMN02910414_00692</name>
</gene>
<sequence length="211" mass="24385">MTKKRLENIWYYYKIHIIIGIILIIVIYNVCGSFFNKKELILQIAPINLTINSSKQNIFSEDFKKSLKITSSKKEVFIYDSINLSAHSGKKLIMNSNEQLRLTSYSQANSLDIVIMDDDALKYLCNNGFLCDLEKLTKRKNKTLYNNVKNNLVSTKDVTNDNGKYSKYKCALPINNANYFKGNNKTLYVGIITDSEKKDLDLKYLDYINNL</sequence>
<accession>A0A1H3GWD0</accession>
<evidence type="ECO:0000313" key="2">
    <source>
        <dbReference type="EMBL" id="SDY07626.1"/>
    </source>
</evidence>
<dbReference type="AlphaFoldDB" id="A0A1H3GWD0"/>
<dbReference type="RefSeq" id="WP_074716189.1">
    <property type="nucleotide sequence ID" value="NZ_FNPG01000007.1"/>
</dbReference>
<organism evidence="2 3">
    <name type="scientific">Lachnobacterium bovis DSM 14045</name>
    <dbReference type="NCBI Taxonomy" id="1122142"/>
    <lineage>
        <taxon>Bacteria</taxon>
        <taxon>Bacillati</taxon>
        <taxon>Bacillota</taxon>
        <taxon>Clostridia</taxon>
        <taxon>Lachnospirales</taxon>
        <taxon>Lachnospiraceae</taxon>
        <taxon>Lachnobacterium</taxon>
    </lineage>
</organism>
<evidence type="ECO:0000313" key="3">
    <source>
        <dbReference type="Proteomes" id="UP000183918"/>
    </source>
</evidence>
<keyword evidence="1" id="KW-0812">Transmembrane</keyword>
<dbReference type="EMBL" id="FNPG01000007">
    <property type="protein sequence ID" value="SDY07626.1"/>
    <property type="molecule type" value="Genomic_DNA"/>
</dbReference>
<keyword evidence="3" id="KW-1185">Reference proteome</keyword>
<dbReference type="OrthoDB" id="1925387at2"/>
<keyword evidence="1" id="KW-1133">Transmembrane helix</keyword>
<dbReference type="Proteomes" id="UP000183918">
    <property type="component" value="Unassembled WGS sequence"/>
</dbReference>
<feature type="transmembrane region" description="Helical" evidence="1">
    <location>
        <begin position="12"/>
        <end position="35"/>
    </location>
</feature>
<keyword evidence="1" id="KW-0472">Membrane</keyword>
<reference evidence="2 3" key="1">
    <citation type="submission" date="2016-10" db="EMBL/GenBank/DDBJ databases">
        <authorList>
            <person name="de Groot N.N."/>
        </authorList>
    </citation>
    <scope>NUCLEOTIDE SEQUENCE [LARGE SCALE GENOMIC DNA]</scope>
    <source>
        <strain evidence="2 3">DSM 14045</strain>
    </source>
</reference>
<name>A0A1H3GWD0_9FIRM</name>
<evidence type="ECO:0000256" key="1">
    <source>
        <dbReference type="SAM" id="Phobius"/>
    </source>
</evidence>
<protein>
    <submittedName>
        <fullName evidence="2">Uncharacterized protein</fullName>
    </submittedName>
</protein>
<proteinExistence type="predicted"/>